<evidence type="ECO:0000313" key="6">
    <source>
        <dbReference type="Proteomes" id="UP000016943"/>
    </source>
</evidence>
<evidence type="ECO:0000256" key="1">
    <source>
        <dbReference type="ARBA" id="ARBA00022676"/>
    </source>
</evidence>
<evidence type="ECO:0000313" key="5">
    <source>
        <dbReference type="EMBL" id="AGU15478.1"/>
    </source>
</evidence>
<dbReference type="PATRIC" id="fig|1348662.3.peg.1331"/>
<dbReference type="STRING" id="1348662.CARG_06770"/>
<protein>
    <recommendedName>
        <fullName evidence="7">GDP-mannose-dependent alpha-(1-6)-phosphatidylinositol monomannoside mannosyltransferase</fullName>
    </recommendedName>
</protein>
<dbReference type="AlphaFoldDB" id="U3GXY9"/>
<dbReference type="PANTHER" id="PTHR45947">
    <property type="entry name" value="SULFOQUINOVOSYL TRANSFERASE SQD2"/>
    <property type="match status" value="1"/>
</dbReference>
<dbReference type="EMBL" id="CP006365">
    <property type="protein sequence ID" value="AGU15478.1"/>
    <property type="molecule type" value="Genomic_DNA"/>
</dbReference>
<dbReference type="GO" id="GO:1903509">
    <property type="term" value="P:liposaccharide metabolic process"/>
    <property type="evidence" value="ECO:0007669"/>
    <property type="project" value="UniProtKB-ARBA"/>
</dbReference>
<keyword evidence="2" id="KW-0808">Transferase</keyword>
<dbReference type="HOGENOM" id="CLU_009583_2_5_11"/>
<feature type="domain" description="Glycosyl transferase family 1" evidence="3">
    <location>
        <begin position="187"/>
        <end position="359"/>
    </location>
</feature>
<evidence type="ECO:0008006" key="7">
    <source>
        <dbReference type="Google" id="ProtNLM"/>
    </source>
</evidence>
<accession>U3GXY9</accession>
<dbReference type="RefSeq" id="WP_020976636.1">
    <property type="nucleotide sequence ID" value="NC_022198.1"/>
</dbReference>
<gene>
    <name evidence="5" type="ORF">CARG_06770</name>
</gene>
<dbReference type="InterPro" id="IPR001296">
    <property type="entry name" value="Glyco_trans_1"/>
</dbReference>
<dbReference type="InterPro" id="IPR028098">
    <property type="entry name" value="Glyco_trans_4-like_N"/>
</dbReference>
<dbReference type="GO" id="GO:0016758">
    <property type="term" value="F:hexosyltransferase activity"/>
    <property type="evidence" value="ECO:0007669"/>
    <property type="project" value="TreeGrafter"/>
</dbReference>
<dbReference type="Gene3D" id="3.40.50.2000">
    <property type="entry name" value="Glycogen Phosphorylase B"/>
    <property type="match status" value="2"/>
</dbReference>
<name>U3GXY9_9CORY</name>
<feature type="domain" description="Glycosyltransferase subfamily 4-like N-terminal" evidence="4">
    <location>
        <begin position="14"/>
        <end position="173"/>
    </location>
</feature>
<keyword evidence="6" id="KW-1185">Reference proteome</keyword>
<dbReference type="CDD" id="cd03801">
    <property type="entry name" value="GT4_PimA-like"/>
    <property type="match status" value="1"/>
</dbReference>
<dbReference type="PANTHER" id="PTHR45947:SF3">
    <property type="entry name" value="SULFOQUINOVOSYL TRANSFERASE SQD2"/>
    <property type="match status" value="1"/>
</dbReference>
<proteinExistence type="predicted"/>
<dbReference type="GO" id="GO:1901137">
    <property type="term" value="P:carbohydrate derivative biosynthetic process"/>
    <property type="evidence" value="ECO:0007669"/>
    <property type="project" value="UniProtKB-ARBA"/>
</dbReference>
<dbReference type="KEGG" id="caz:CARG_06770"/>
<dbReference type="eggNOG" id="COG0438">
    <property type="taxonomic scope" value="Bacteria"/>
</dbReference>
<reference evidence="5 6" key="1">
    <citation type="journal article" date="2013" name="Genome Announc.">
        <title>Whole-Genome Sequence of the Clinical Strain Corynebacterium argentoratense DSM 44202, Isolated from a Human Throat Specimen.</title>
        <authorList>
            <person name="Bomholt C."/>
            <person name="Glaub A."/>
            <person name="Gravermann K."/>
            <person name="Albersmeier A."/>
            <person name="Brinkrolf K."/>
            <person name="Ruckert C."/>
            <person name="Tauch A."/>
        </authorList>
    </citation>
    <scope>NUCLEOTIDE SEQUENCE [LARGE SCALE GENOMIC DNA]</scope>
    <source>
        <strain evidence="5">DSM 44202</strain>
    </source>
</reference>
<dbReference type="InterPro" id="IPR050194">
    <property type="entry name" value="Glycosyltransferase_grp1"/>
</dbReference>
<dbReference type="Pfam" id="PF13439">
    <property type="entry name" value="Glyco_transf_4"/>
    <property type="match status" value="1"/>
</dbReference>
<dbReference type="Proteomes" id="UP000016943">
    <property type="component" value="Chromosome"/>
</dbReference>
<keyword evidence="1" id="KW-0328">Glycosyltransferase</keyword>
<dbReference type="GeneID" id="78250781"/>
<evidence type="ECO:0000259" key="3">
    <source>
        <dbReference type="Pfam" id="PF00534"/>
    </source>
</evidence>
<evidence type="ECO:0000256" key="2">
    <source>
        <dbReference type="ARBA" id="ARBA00022679"/>
    </source>
</evidence>
<sequence length="389" mass="42801">MRLLVVTNDYPPTVGGIQSYVRDFLATLDGSGVEVYVLASTQNAEEAAEYDRQLAANITAIRYPVRVMLPTLRLRKRMQSIITEYDIDTVWFPAAAPLAVLAPAARAAGASRVVASTHGHEVGWSMLPGARQVLRRIGRSVDTLSYISNYTRGRLDTAFGGPEWCALPSGVDLHTFRPLDKQDVLRVRAQHGLPPDAPLVTCVSRLVKRKGQDILIDVWPEIVRTHPDAQLLIIGEGPYGSNLSRRREASSAKSNIRLLGRQPFSDMVEILAASTVAAMPCRTRGKGLDVEGLGIVYLEAQACGIPAIAGKSGGAPETVDHGRTGFVVDGRDPRDVINRLRQLLDDPELRTQYGRAGREAMEDQWSWEQRAVTFRQFLHMPSDPRSSTK</sequence>
<organism evidence="5 6">
    <name type="scientific">Corynebacterium argentoratense DSM 44202</name>
    <dbReference type="NCBI Taxonomy" id="1348662"/>
    <lineage>
        <taxon>Bacteria</taxon>
        <taxon>Bacillati</taxon>
        <taxon>Actinomycetota</taxon>
        <taxon>Actinomycetes</taxon>
        <taxon>Mycobacteriales</taxon>
        <taxon>Corynebacteriaceae</taxon>
        <taxon>Corynebacterium</taxon>
    </lineage>
</organism>
<evidence type="ECO:0000259" key="4">
    <source>
        <dbReference type="Pfam" id="PF13439"/>
    </source>
</evidence>
<dbReference type="OrthoDB" id="9808602at2"/>
<dbReference type="SUPFAM" id="SSF53756">
    <property type="entry name" value="UDP-Glycosyltransferase/glycogen phosphorylase"/>
    <property type="match status" value="1"/>
</dbReference>
<dbReference type="Pfam" id="PF00534">
    <property type="entry name" value="Glycos_transf_1"/>
    <property type="match status" value="1"/>
</dbReference>